<dbReference type="InterPro" id="IPR053142">
    <property type="entry name" value="PchR_regulatory_protein"/>
</dbReference>
<evidence type="ECO:0000259" key="3">
    <source>
        <dbReference type="PROSITE" id="PS01124"/>
    </source>
</evidence>
<dbReference type="PANTHER" id="PTHR47893">
    <property type="entry name" value="REGULATORY PROTEIN PCHR"/>
    <property type="match status" value="1"/>
</dbReference>
<name>A0ABS0AUB4_9GAMM</name>
<dbReference type="PANTHER" id="PTHR47893:SF1">
    <property type="entry name" value="REGULATORY PROTEIN PCHR"/>
    <property type="match status" value="1"/>
</dbReference>
<dbReference type="SUPFAM" id="SSF46689">
    <property type="entry name" value="Homeodomain-like"/>
    <property type="match status" value="2"/>
</dbReference>
<comment type="caution">
    <text evidence="4">The sequence shown here is derived from an EMBL/GenBank/DDBJ whole genome shotgun (WGS) entry which is preliminary data.</text>
</comment>
<dbReference type="RefSeq" id="WP_194296074.1">
    <property type="nucleotide sequence ID" value="NZ_ARXX01000056.1"/>
</dbReference>
<evidence type="ECO:0000313" key="5">
    <source>
        <dbReference type="Proteomes" id="UP000662703"/>
    </source>
</evidence>
<evidence type="ECO:0000256" key="1">
    <source>
        <dbReference type="ARBA" id="ARBA00023015"/>
    </source>
</evidence>
<keyword evidence="1" id="KW-0805">Transcription regulation</keyword>
<dbReference type="EMBL" id="ARXX01000056">
    <property type="protein sequence ID" value="MBF5057738.1"/>
    <property type="molecule type" value="Genomic_DNA"/>
</dbReference>
<dbReference type="InterPro" id="IPR018060">
    <property type="entry name" value="HTH_AraC"/>
</dbReference>
<dbReference type="InterPro" id="IPR009057">
    <property type="entry name" value="Homeodomain-like_sf"/>
</dbReference>
<keyword evidence="5" id="KW-1185">Reference proteome</keyword>
<feature type="domain" description="HTH araC/xylS-type" evidence="3">
    <location>
        <begin position="217"/>
        <end position="317"/>
    </location>
</feature>
<dbReference type="SMART" id="SM00342">
    <property type="entry name" value="HTH_ARAC"/>
    <property type="match status" value="1"/>
</dbReference>
<dbReference type="Pfam" id="PF12833">
    <property type="entry name" value="HTH_18"/>
    <property type="match status" value="1"/>
</dbReference>
<dbReference type="Proteomes" id="UP000662703">
    <property type="component" value="Unassembled WGS sequence"/>
</dbReference>
<reference evidence="4 5" key="1">
    <citation type="submission" date="2012-09" db="EMBL/GenBank/DDBJ databases">
        <title>Genome Sequence of alkane-degrading Bacterium Alcanivorax sp. 521-1.</title>
        <authorList>
            <person name="Lai Q."/>
            <person name="Shao Z."/>
        </authorList>
    </citation>
    <scope>NUCLEOTIDE SEQUENCE [LARGE SCALE GENOMIC DNA]</scope>
    <source>
        <strain evidence="4 5">521-1</strain>
    </source>
</reference>
<evidence type="ECO:0000256" key="2">
    <source>
        <dbReference type="ARBA" id="ARBA00023163"/>
    </source>
</evidence>
<proteinExistence type="predicted"/>
<protein>
    <submittedName>
        <fullName evidence="4">AraC family transcriptional regulator</fullName>
    </submittedName>
</protein>
<sequence length="317" mass="35811">MTAMPAPRRFTLSDYQRFGERHGFEYLWHDLQGDDDPCLAEGVMEEVPVAGGLTLVLSDVLNHRRYGARSMMAPGFTSILLLEGHAEARLGGRAKRLTLNDNDAITVSHDDTQAMSGEHQAGLRLRSVSLLARESTLSHQAAPAPLRQRLAHKGFSLNGWRADAHLRSLAESLFQPRWDGALGRLWREGVALQMLAQALSVGDHDTPPPARLSERDRRALARVREALHQQPEHDHTLDALARLACMSSSTLRRKFRRAYGQSVFDYLRDRRLERASHGLRREGWSVEQAAERTGYRHANNFAAAFKRRFGTVPSRWR</sequence>
<evidence type="ECO:0000313" key="4">
    <source>
        <dbReference type="EMBL" id="MBF5057738.1"/>
    </source>
</evidence>
<accession>A0ABS0AUB4</accession>
<dbReference type="PROSITE" id="PS01124">
    <property type="entry name" value="HTH_ARAC_FAMILY_2"/>
    <property type="match status" value="1"/>
</dbReference>
<keyword evidence="2" id="KW-0804">Transcription</keyword>
<gene>
    <name evidence="4" type="ORF">Y5W_03032</name>
</gene>
<organism evidence="4 5">
    <name type="scientific">Alloalcanivorax profundimaris</name>
    <dbReference type="NCBI Taxonomy" id="2735259"/>
    <lineage>
        <taxon>Bacteria</taxon>
        <taxon>Pseudomonadati</taxon>
        <taxon>Pseudomonadota</taxon>
        <taxon>Gammaproteobacteria</taxon>
        <taxon>Oceanospirillales</taxon>
        <taxon>Alcanivoracaceae</taxon>
        <taxon>Alloalcanivorax</taxon>
    </lineage>
</organism>
<dbReference type="Gene3D" id="1.10.10.60">
    <property type="entry name" value="Homeodomain-like"/>
    <property type="match status" value="1"/>
</dbReference>